<sequence>MKDKSMENQVIYFAETDFKGNKVSFGIKAEDCLRPIVIIGGSDQDRSVLLENLNIDSVVACEFLKDLPAEAKNFIFNEVGTIIALRLSPEDAKLLEKIFTPGFSARDLENLNQGEMCLRLMIDDCLSQPFRARLDSRRVESRRARTLPTPRQSKEVPKRVLEEILK</sequence>
<protein>
    <submittedName>
        <fullName evidence="1">Uncharacterized protein</fullName>
    </submittedName>
</protein>
<dbReference type="STRING" id="1801743.A2824_01505"/>
<reference evidence="1 2" key="1">
    <citation type="journal article" date="2016" name="Nat. Commun.">
        <title>Thousands of microbial genomes shed light on interconnected biogeochemical processes in an aquifer system.</title>
        <authorList>
            <person name="Anantharaman K."/>
            <person name="Brown C.T."/>
            <person name="Hug L.A."/>
            <person name="Sharon I."/>
            <person name="Castelle C.J."/>
            <person name="Probst A.J."/>
            <person name="Thomas B.C."/>
            <person name="Singh A."/>
            <person name="Wilkins M.J."/>
            <person name="Karaoz U."/>
            <person name="Brodie E.L."/>
            <person name="Williams K.H."/>
            <person name="Hubbard S.S."/>
            <person name="Banfield J.F."/>
        </authorList>
    </citation>
    <scope>NUCLEOTIDE SEQUENCE [LARGE SCALE GENOMIC DNA]</scope>
</reference>
<dbReference type="EMBL" id="MFTT01000019">
    <property type="protein sequence ID" value="OGI69816.1"/>
    <property type="molecule type" value="Genomic_DNA"/>
</dbReference>
<organism evidence="1 2">
    <name type="scientific">Candidatus Nomurabacteria bacterium RIFCSPHIGHO2_01_FULL_42_16</name>
    <dbReference type="NCBI Taxonomy" id="1801743"/>
    <lineage>
        <taxon>Bacteria</taxon>
        <taxon>Candidatus Nomuraibacteriota</taxon>
    </lineage>
</organism>
<proteinExistence type="predicted"/>
<dbReference type="Proteomes" id="UP000178059">
    <property type="component" value="Unassembled WGS sequence"/>
</dbReference>
<gene>
    <name evidence="1" type="ORF">A2824_01505</name>
</gene>
<evidence type="ECO:0000313" key="1">
    <source>
        <dbReference type="EMBL" id="OGI69816.1"/>
    </source>
</evidence>
<name>A0A1F6VJT3_9BACT</name>
<comment type="caution">
    <text evidence="1">The sequence shown here is derived from an EMBL/GenBank/DDBJ whole genome shotgun (WGS) entry which is preliminary data.</text>
</comment>
<evidence type="ECO:0000313" key="2">
    <source>
        <dbReference type="Proteomes" id="UP000178059"/>
    </source>
</evidence>
<accession>A0A1F6VJT3</accession>
<dbReference type="AlphaFoldDB" id="A0A1F6VJT3"/>